<dbReference type="CDD" id="cd05468">
    <property type="entry name" value="pVHL"/>
    <property type="match status" value="1"/>
</dbReference>
<evidence type="ECO:0000313" key="6">
    <source>
        <dbReference type="Proteomes" id="UP000186002"/>
    </source>
</evidence>
<evidence type="ECO:0000259" key="4">
    <source>
        <dbReference type="Pfam" id="PF01847"/>
    </source>
</evidence>
<feature type="compositionally biased region" description="Polar residues" evidence="2">
    <location>
        <begin position="128"/>
        <end position="138"/>
    </location>
</feature>
<feature type="region of interest" description="Disordered" evidence="2">
    <location>
        <begin position="490"/>
        <end position="514"/>
    </location>
</feature>
<feature type="compositionally biased region" description="Polar residues" evidence="2">
    <location>
        <begin position="177"/>
        <end position="188"/>
    </location>
</feature>
<dbReference type="SUPFAM" id="SSF49468">
    <property type="entry name" value="VHL"/>
    <property type="match status" value="1"/>
</dbReference>
<protein>
    <submittedName>
        <fullName evidence="5">von Hippel-Lindau disease tumour suppressor protein</fullName>
    </submittedName>
</protein>
<dbReference type="InterPro" id="IPR036208">
    <property type="entry name" value="VHL_sf"/>
</dbReference>
<sequence length="622" mass="64761">MTLPTSGLFRPILASSIGALLLSAVSGIAWAQTPPETIRINVEPPKPGIRSVSVNKKYKPIISRDDAGVIIDTLGSSTTPPACDAELEVTLENSRVLYRAANLCAGGALVVDVDQDGKPGAARVIQDTAGSLQGSSRPSVPARAETKTERQPVTPQPSADNDPVFDTGADTPEVATQDPNQSPDSQTDGGLPPLERMDSPIDAPGITPEVAGQPGQADVNQGSQSGYILMPSTDRVWSIEAGSNPGDRSTLVHSVPNTNNSDFVAACGTQSGQATIVFSQASPTTAQGVSETVRISAGDFSAVYNAVGSSSNNAFGQSFPEVVLPVTDPLWEALIKQSELTFEVGGTPPYKVSLKGSANPVRLFVATCAPAQTIVGEGNSGPLAESDVSCGELGRIQSLEANQPGQIVFRNNSQSPVEVNWIDYGGGERSYARLEPGQLLEQQTFVSHAWSLRDGNTGQCLGIYVSRTPYREVTVSGSQPSFPQGQPSFDQQGGFGQPQGGFGQQQGGFGQPQQDAFPAGPIPPGNVGGQQGGFAPQGGGLGQVAGRVVDYQCTGGVDLRVSFSADGRNAEVAEMGSGIYTLARQNSASSLDFASNGARLTGQITEPVWSRPGDRDVFCSLR</sequence>
<organism evidence="5 6">
    <name type="scientific">Roseibium suaedae</name>
    <dbReference type="NCBI Taxonomy" id="735517"/>
    <lineage>
        <taxon>Bacteria</taxon>
        <taxon>Pseudomonadati</taxon>
        <taxon>Pseudomonadota</taxon>
        <taxon>Alphaproteobacteria</taxon>
        <taxon>Hyphomicrobiales</taxon>
        <taxon>Stappiaceae</taxon>
        <taxon>Roseibium</taxon>
    </lineage>
</organism>
<dbReference type="EMBL" id="FRBW01000004">
    <property type="protein sequence ID" value="SHM89030.1"/>
    <property type="molecule type" value="Genomic_DNA"/>
</dbReference>
<dbReference type="Pfam" id="PF01847">
    <property type="entry name" value="VHL"/>
    <property type="match status" value="1"/>
</dbReference>
<evidence type="ECO:0000313" key="5">
    <source>
        <dbReference type="EMBL" id="SHM89030.1"/>
    </source>
</evidence>
<evidence type="ECO:0000256" key="1">
    <source>
        <dbReference type="ARBA" id="ARBA00010057"/>
    </source>
</evidence>
<accession>A0A1M7ME13</accession>
<name>A0A1M7ME13_9HYPH</name>
<dbReference type="InterPro" id="IPR037140">
    <property type="entry name" value="VHL_beta_dom_sf"/>
</dbReference>
<evidence type="ECO:0000256" key="3">
    <source>
        <dbReference type="SAM" id="SignalP"/>
    </source>
</evidence>
<dbReference type="STRING" id="735517.SAMN05444272_3368"/>
<feature type="chain" id="PRO_5012816742" evidence="3">
    <location>
        <begin position="32"/>
        <end position="622"/>
    </location>
</feature>
<keyword evidence="3" id="KW-0732">Signal</keyword>
<keyword evidence="6" id="KW-1185">Reference proteome</keyword>
<dbReference type="Proteomes" id="UP000186002">
    <property type="component" value="Unassembled WGS sequence"/>
</dbReference>
<dbReference type="OrthoDB" id="8905713at2"/>
<gene>
    <name evidence="5" type="ORF">SAMN05444272_3368</name>
</gene>
<feature type="region of interest" description="Disordered" evidence="2">
    <location>
        <begin position="127"/>
        <end position="227"/>
    </location>
</feature>
<proteinExistence type="inferred from homology"/>
<dbReference type="AlphaFoldDB" id="A0A1M7ME13"/>
<comment type="similarity">
    <text evidence="1">Belongs to the VHL family.</text>
</comment>
<dbReference type="InterPro" id="IPR024053">
    <property type="entry name" value="VHL_beta_dom"/>
</dbReference>
<feature type="domain" description="von Hippel-Lindau disease tumour suppressor beta" evidence="4">
    <location>
        <begin position="396"/>
        <end position="461"/>
    </location>
</feature>
<dbReference type="InterPro" id="IPR022772">
    <property type="entry name" value="VHL_tumour_suppress_b/a_dom"/>
</dbReference>
<dbReference type="Gene3D" id="2.60.40.780">
    <property type="entry name" value="von Hippel-Lindau disease tumour suppressor, beta domain"/>
    <property type="match status" value="1"/>
</dbReference>
<feature type="compositionally biased region" description="Gly residues" evidence="2">
    <location>
        <begin position="493"/>
        <end position="510"/>
    </location>
</feature>
<dbReference type="RefSeq" id="WP_073014507.1">
    <property type="nucleotide sequence ID" value="NZ_FRBW01000004.1"/>
</dbReference>
<evidence type="ECO:0000256" key="2">
    <source>
        <dbReference type="SAM" id="MobiDB-lite"/>
    </source>
</evidence>
<reference evidence="5 6" key="1">
    <citation type="submission" date="2016-11" db="EMBL/GenBank/DDBJ databases">
        <authorList>
            <person name="Jaros S."/>
            <person name="Januszkiewicz K."/>
            <person name="Wedrychowicz H."/>
        </authorList>
    </citation>
    <scope>NUCLEOTIDE SEQUENCE [LARGE SCALE GENOMIC DNA]</scope>
    <source>
        <strain evidence="5 6">DSM 22153</strain>
    </source>
</reference>
<feature type="signal peptide" evidence="3">
    <location>
        <begin position="1"/>
        <end position="31"/>
    </location>
</feature>